<protein>
    <submittedName>
        <fullName evidence="3">Uncharacterized protein</fullName>
    </submittedName>
</protein>
<evidence type="ECO:0000256" key="1">
    <source>
        <dbReference type="SAM" id="Phobius"/>
    </source>
</evidence>
<feature type="transmembrane region" description="Helical" evidence="1">
    <location>
        <begin position="158"/>
        <end position="176"/>
    </location>
</feature>
<feature type="transmembrane region" description="Helical" evidence="1">
    <location>
        <begin position="16"/>
        <end position="38"/>
    </location>
</feature>
<organism evidence="2 3">
    <name type="scientific">Mesorhabditis belari</name>
    <dbReference type="NCBI Taxonomy" id="2138241"/>
    <lineage>
        <taxon>Eukaryota</taxon>
        <taxon>Metazoa</taxon>
        <taxon>Ecdysozoa</taxon>
        <taxon>Nematoda</taxon>
        <taxon>Chromadorea</taxon>
        <taxon>Rhabditida</taxon>
        <taxon>Rhabditina</taxon>
        <taxon>Rhabditomorpha</taxon>
        <taxon>Rhabditoidea</taxon>
        <taxon>Rhabditidae</taxon>
        <taxon>Mesorhabditinae</taxon>
        <taxon>Mesorhabditis</taxon>
    </lineage>
</organism>
<accession>A0AAF3FNH3</accession>
<keyword evidence="1" id="KW-1133">Transmembrane helix</keyword>
<keyword evidence="2" id="KW-1185">Reference proteome</keyword>
<evidence type="ECO:0000313" key="3">
    <source>
        <dbReference type="WBParaSite" id="MBELARI_LOCUS7230"/>
    </source>
</evidence>
<dbReference type="Proteomes" id="UP000887575">
    <property type="component" value="Unassembled WGS sequence"/>
</dbReference>
<sequence length="230" mass="26745">MTDHGVLVHPALFEQYFVYLMILELCTFSSLMLSYALFQRLLTSKRIFHPNLTTILLFQPIFLIIATFIRQFRHILQVINLINGFSFQICSFFSEALAAVCLNMTSSYAIERYIAMRNLENYENKYPNNHIGLKIILGTLTLLVFDLIVFYTSLLPGWLAYGISYVVQIVGIFRFGRRDIRQSMRDNYPNVVDHFLGADDEIKIESYVQAEGETSRTYTSKRLRRAAHLQ</sequence>
<keyword evidence="1" id="KW-0472">Membrane</keyword>
<proteinExistence type="predicted"/>
<feature type="transmembrane region" description="Helical" evidence="1">
    <location>
        <begin position="50"/>
        <end position="69"/>
    </location>
</feature>
<evidence type="ECO:0000313" key="2">
    <source>
        <dbReference type="Proteomes" id="UP000887575"/>
    </source>
</evidence>
<dbReference type="WBParaSite" id="MBELARI_LOCUS7230">
    <property type="protein sequence ID" value="MBELARI_LOCUS7230"/>
    <property type="gene ID" value="MBELARI_LOCUS7230"/>
</dbReference>
<feature type="transmembrane region" description="Helical" evidence="1">
    <location>
        <begin position="81"/>
        <end position="110"/>
    </location>
</feature>
<reference evidence="3" key="1">
    <citation type="submission" date="2024-02" db="UniProtKB">
        <authorList>
            <consortium name="WormBaseParasite"/>
        </authorList>
    </citation>
    <scope>IDENTIFICATION</scope>
</reference>
<feature type="transmembrane region" description="Helical" evidence="1">
    <location>
        <begin position="131"/>
        <end position="152"/>
    </location>
</feature>
<name>A0AAF3FNH3_9BILA</name>
<dbReference type="AlphaFoldDB" id="A0AAF3FNH3"/>
<keyword evidence="1" id="KW-0812">Transmembrane</keyword>